<comment type="subcellular location">
    <subcellularLocation>
        <location evidence="3">Cell projection</location>
        <location evidence="3">Ruffle membrane</location>
    </subcellularLocation>
    <subcellularLocation>
        <location evidence="2">Cytoplasm</location>
    </subcellularLocation>
    <subcellularLocation>
        <location evidence="1">Membrane</location>
        <topology evidence="1">Peripheral membrane protein</topology>
    </subcellularLocation>
</comment>
<evidence type="ECO:0000256" key="3">
    <source>
        <dbReference type="ARBA" id="ARBA00004632"/>
    </source>
</evidence>
<gene>
    <name evidence="25" type="ORF">J2S59_003510</name>
</gene>
<keyword evidence="6" id="KW-0053">Apoptosis</keyword>
<evidence type="ECO:0000256" key="10">
    <source>
        <dbReference type="ARBA" id="ARBA00023098"/>
    </source>
</evidence>
<keyword evidence="26" id="KW-1185">Reference proteome</keyword>
<evidence type="ECO:0000256" key="12">
    <source>
        <dbReference type="ARBA" id="ARBA00023273"/>
    </source>
</evidence>
<keyword evidence="7" id="KW-0378">Hydrolase</keyword>
<dbReference type="Gene3D" id="3.10.129.10">
    <property type="entry name" value="Hotdog Thioesterase"/>
    <property type="match status" value="1"/>
</dbReference>
<comment type="catalytic activity">
    <reaction evidence="21">
        <text>decanoyl-CoA + H2O = decanoate + CoA + H(+)</text>
        <dbReference type="Rhea" id="RHEA:40059"/>
        <dbReference type="ChEBI" id="CHEBI:15377"/>
        <dbReference type="ChEBI" id="CHEBI:15378"/>
        <dbReference type="ChEBI" id="CHEBI:27689"/>
        <dbReference type="ChEBI" id="CHEBI:57287"/>
        <dbReference type="ChEBI" id="CHEBI:61430"/>
    </reaction>
    <physiologicalReaction direction="left-to-right" evidence="21">
        <dbReference type="Rhea" id="RHEA:40060"/>
    </physiologicalReaction>
</comment>
<comment type="catalytic activity">
    <reaction evidence="14">
        <text>(9Z)-octadecenoyl-CoA + H2O = (9Z)-octadecenoate + CoA + H(+)</text>
        <dbReference type="Rhea" id="RHEA:40139"/>
        <dbReference type="ChEBI" id="CHEBI:15377"/>
        <dbReference type="ChEBI" id="CHEBI:15378"/>
        <dbReference type="ChEBI" id="CHEBI:30823"/>
        <dbReference type="ChEBI" id="CHEBI:57287"/>
        <dbReference type="ChEBI" id="CHEBI:57387"/>
    </reaction>
    <physiologicalReaction direction="left-to-right" evidence="14">
        <dbReference type="Rhea" id="RHEA:40140"/>
    </physiologicalReaction>
</comment>
<comment type="catalytic activity">
    <reaction evidence="13">
        <text>(5Z,8Z,11Z,14Z)-eicosatetraenoyl-CoA + H2O = (5Z,8Z,11Z,14Z)-eicosatetraenoate + CoA + H(+)</text>
        <dbReference type="Rhea" id="RHEA:40151"/>
        <dbReference type="ChEBI" id="CHEBI:15377"/>
        <dbReference type="ChEBI" id="CHEBI:15378"/>
        <dbReference type="ChEBI" id="CHEBI:32395"/>
        <dbReference type="ChEBI" id="CHEBI:57287"/>
        <dbReference type="ChEBI" id="CHEBI:57368"/>
    </reaction>
    <physiologicalReaction direction="left-to-right" evidence="13">
        <dbReference type="Rhea" id="RHEA:40152"/>
    </physiologicalReaction>
</comment>
<evidence type="ECO:0000256" key="23">
    <source>
        <dbReference type="ARBA" id="ARBA00048180"/>
    </source>
</evidence>
<dbReference type="CDD" id="cd03443">
    <property type="entry name" value="PaaI_thioesterase"/>
    <property type="match status" value="1"/>
</dbReference>
<evidence type="ECO:0000256" key="5">
    <source>
        <dbReference type="ARBA" id="ARBA00022490"/>
    </source>
</evidence>
<dbReference type="EC" id="3.1.2.2" evidence="16"/>
<evidence type="ECO:0000256" key="2">
    <source>
        <dbReference type="ARBA" id="ARBA00004496"/>
    </source>
</evidence>
<protein>
    <recommendedName>
        <fullName evidence="17">Acyl-coenzyme A thioesterase THEM4</fullName>
        <ecNumber evidence="16">3.1.2.2</ecNumber>
    </recommendedName>
    <alternativeName>
        <fullName evidence="18">Thioesterase superfamily member 4</fullName>
    </alternativeName>
</protein>
<dbReference type="PANTHER" id="PTHR12418:SF19">
    <property type="entry name" value="ACYL-COENZYME A THIOESTERASE THEM4"/>
    <property type="match status" value="1"/>
</dbReference>
<evidence type="ECO:0000256" key="7">
    <source>
        <dbReference type="ARBA" id="ARBA00022801"/>
    </source>
</evidence>
<dbReference type="Pfam" id="PF03061">
    <property type="entry name" value="4HBT"/>
    <property type="match status" value="1"/>
</dbReference>
<evidence type="ECO:0000313" key="25">
    <source>
        <dbReference type="EMBL" id="MDP9823701.1"/>
    </source>
</evidence>
<accession>A0ABT9NTG6</accession>
<keyword evidence="11" id="KW-0472">Membrane</keyword>
<comment type="catalytic activity">
    <reaction evidence="22">
        <text>dodecanoyl-CoA + H2O = dodecanoate + CoA + H(+)</text>
        <dbReference type="Rhea" id="RHEA:30135"/>
        <dbReference type="ChEBI" id="CHEBI:15377"/>
        <dbReference type="ChEBI" id="CHEBI:15378"/>
        <dbReference type="ChEBI" id="CHEBI:18262"/>
        <dbReference type="ChEBI" id="CHEBI:57287"/>
        <dbReference type="ChEBI" id="CHEBI:57375"/>
    </reaction>
    <physiologicalReaction direction="left-to-right" evidence="22">
        <dbReference type="Rhea" id="RHEA:30136"/>
    </physiologicalReaction>
</comment>
<dbReference type="EMBL" id="JAUSQM010000001">
    <property type="protein sequence ID" value="MDP9823701.1"/>
    <property type="molecule type" value="Genomic_DNA"/>
</dbReference>
<evidence type="ECO:0000256" key="21">
    <source>
        <dbReference type="ARBA" id="ARBA00047969"/>
    </source>
</evidence>
<keyword evidence="10" id="KW-0443">Lipid metabolism</keyword>
<organism evidence="25 26">
    <name type="scientific">Nocardioides massiliensis</name>
    <dbReference type="NCBI Taxonomy" id="1325935"/>
    <lineage>
        <taxon>Bacteria</taxon>
        <taxon>Bacillati</taxon>
        <taxon>Actinomycetota</taxon>
        <taxon>Actinomycetes</taxon>
        <taxon>Propionibacteriales</taxon>
        <taxon>Nocardioidaceae</taxon>
        <taxon>Nocardioides</taxon>
    </lineage>
</organism>
<evidence type="ECO:0000256" key="13">
    <source>
        <dbReference type="ARBA" id="ARBA00035852"/>
    </source>
</evidence>
<comment type="catalytic activity">
    <reaction evidence="23">
        <text>tetradecanoyl-CoA + H2O = tetradecanoate + CoA + H(+)</text>
        <dbReference type="Rhea" id="RHEA:40119"/>
        <dbReference type="ChEBI" id="CHEBI:15377"/>
        <dbReference type="ChEBI" id="CHEBI:15378"/>
        <dbReference type="ChEBI" id="CHEBI:30807"/>
        <dbReference type="ChEBI" id="CHEBI:57287"/>
        <dbReference type="ChEBI" id="CHEBI:57385"/>
    </reaction>
    <physiologicalReaction direction="left-to-right" evidence="23">
        <dbReference type="Rhea" id="RHEA:40120"/>
    </physiologicalReaction>
</comment>
<evidence type="ECO:0000256" key="11">
    <source>
        <dbReference type="ARBA" id="ARBA00023136"/>
    </source>
</evidence>
<evidence type="ECO:0000256" key="20">
    <source>
        <dbReference type="ARBA" id="ARBA00047734"/>
    </source>
</evidence>
<evidence type="ECO:0000256" key="15">
    <source>
        <dbReference type="ARBA" id="ARBA00038456"/>
    </source>
</evidence>
<sequence>MTDLPSMLATWAEKFRPHREGVDLPPHHEQCLGCGPDNPHGHHLQVRRHGDGVVADHTFDNRHVGAPGIAHGGAVATVIDDLYGFLLYLVGTPAVTRQLTVEYRAPVMIGVSYRLQAQVQRHEGRKLFLVASIAGPDGSVLGTSTAVFVAVGIDHFTRERQ</sequence>
<evidence type="ECO:0000256" key="9">
    <source>
        <dbReference type="ARBA" id="ARBA00022946"/>
    </source>
</evidence>
<evidence type="ECO:0000313" key="26">
    <source>
        <dbReference type="Proteomes" id="UP001240447"/>
    </source>
</evidence>
<evidence type="ECO:0000256" key="17">
    <source>
        <dbReference type="ARBA" id="ARBA00040123"/>
    </source>
</evidence>
<dbReference type="RefSeq" id="WP_068119911.1">
    <property type="nucleotide sequence ID" value="NZ_CCXJ01000224.1"/>
</dbReference>
<dbReference type="PANTHER" id="PTHR12418">
    <property type="entry name" value="ACYL-COENZYME A THIOESTERASE THEM4"/>
    <property type="match status" value="1"/>
</dbReference>
<comment type="catalytic activity">
    <reaction evidence="19">
        <text>octanoyl-CoA + H2O = octanoate + CoA + H(+)</text>
        <dbReference type="Rhea" id="RHEA:30143"/>
        <dbReference type="ChEBI" id="CHEBI:15377"/>
        <dbReference type="ChEBI" id="CHEBI:15378"/>
        <dbReference type="ChEBI" id="CHEBI:25646"/>
        <dbReference type="ChEBI" id="CHEBI:57287"/>
        <dbReference type="ChEBI" id="CHEBI:57386"/>
    </reaction>
    <physiologicalReaction direction="left-to-right" evidence="19">
        <dbReference type="Rhea" id="RHEA:30144"/>
    </physiologicalReaction>
</comment>
<keyword evidence="4" id="KW-1003">Cell membrane</keyword>
<dbReference type="SUPFAM" id="SSF54637">
    <property type="entry name" value="Thioesterase/thiol ester dehydrase-isomerase"/>
    <property type="match status" value="1"/>
</dbReference>
<keyword evidence="5" id="KW-0963">Cytoplasm</keyword>
<evidence type="ECO:0000256" key="6">
    <source>
        <dbReference type="ARBA" id="ARBA00022703"/>
    </source>
</evidence>
<dbReference type="InterPro" id="IPR052365">
    <property type="entry name" value="THEM4/THEM5_acyl-CoA_thioest"/>
</dbReference>
<name>A0ABT9NTG6_9ACTN</name>
<keyword evidence="8" id="KW-0276">Fatty acid metabolism</keyword>
<evidence type="ECO:0000256" key="1">
    <source>
        <dbReference type="ARBA" id="ARBA00004170"/>
    </source>
</evidence>
<proteinExistence type="inferred from homology"/>
<evidence type="ECO:0000256" key="18">
    <source>
        <dbReference type="ARBA" id="ARBA00043210"/>
    </source>
</evidence>
<keyword evidence="9" id="KW-0809">Transit peptide</keyword>
<comment type="caution">
    <text evidence="25">The sequence shown here is derived from an EMBL/GenBank/DDBJ whole genome shotgun (WGS) entry which is preliminary data.</text>
</comment>
<dbReference type="InterPro" id="IPR029069">
    <property type="entry name" value="HotDog_dom_sf"/>
</dbReference>
<evidence type="ECO:0000256" key="14">
    <source>
        <dbReference type="ARBA" id="ARBA00037002"/>
    </source>
</evidence>
<dbReference type="InterPro" id="IPR006683">
    <property type="entry name" value="Thioestr_dom"/>
</dbReference>
<comment type="catalytic activity">
    <reaction evidence="20">
        <text>hexadecanoyl-CoA + H2O = hexadecanoate + CoA + H(+)</text>
        <dbReference type="Rhea" id="RHEA:16645"/>
        <dbReference type="ChEBI" id="CHEBI:7896"/>
        <dbReference type="ChEBI" id="CHEBI:15377"/>
        <dbReference type="ChEBI" id="CHEBI:15378"/>
        <dbReference type="ChEBI" id="CHEBI:57287"/>
        <dbReference type="ChEBI" id="CHEBI:57379"/>
        <dbReference type="EC" id="3.1.2.2"/>
    </reaction>
    <physiologicalReaction direction="left-to-right" evidence="20">
        <dbReference type="Rhea" id="RHEA:16646"/>
    </physiologicalReaction>
</comment>
<dbReference type="Proteomes" id="UP001240447">
    <property type="component" value="Unassembled WGS sequence"/>
</dbReference>
<evidence type="ECO:0000256" key="8">
    <source>
        <dbReference type="ARBA" id="ARBA00022832"/>
    </source>
</evidence>
<reference evidence="25 26" key="1">
    <citation type="submission" date="2023-07" db="EMBL/GenBank/DDBJ databases">
        <title>Sequencing the genomes of 1000 actinobacteria strains.</title>
        <authorList>
            <person name="Klenk H.-P."/>
        </authorList>
    </citation>
    <scope>NUCLEOTIDE SEQUENCE [LARGE SCALE GENOMIC DNA]</scope>
    <source>
        <strain evidence="25 26">GD13</strain>
    </source>
</reference>
<evidence type="ECO:0000259" key="24">
    <source>
        <dbReference type="Pfam" id="PF03061"/>
    </source>
</evidence>
<comment type="similarity">
    <text evidence="15">Belongs to the THEM4/THEM5 thioesterase family.</text>
</comment>
<keyword evidence="12" id="KW-0966">Cell projection</keyword>
<evidence type="ECO:0000256" key="19">
    <source>
        <dbReference type="ARBA" id="ARBA00047588"/>
    </source>
</evidence>
<feature type="domain" description="Thioesterase" evidence="24">
    <location>
        <begin position="68"/>
        <end position="128"/>
    </location>
</feature>
<evidence type="ECO:0000256" key="22">
    <source>
        <dbReference type="ARBA" id="ARBA00048074"/>
    </source>
</evidence>
<evidence type="ECO:0000256" key="16">
    <source>
        <dbReference type="ARBA" id="ARBA00038848"/>
    </source>
</evidence>
<evidence type="ECO:0000256" key="4">
    <source>
        <dbReference type="ARBA" id="ARBA00022475"/>
    </source>
</evidence>